<proteinExistence type="predicted"/>
<evidence type="ECO:0008006" key="3">
    <source>
        <dbReference type="Google" id="ProtNLM"/>
    </source>
</evidence>
<gene>
    <name evidence="1" type="ORF">AA309_27680</name>
</gene>
<comment type="caution">
    <text evidence="1">The sequence shown here is derived from an EMBL/GenBank/DDBJ whole genome shotgun (WGS) entry which is preliminary data.</text>
</comment>
<dbReference type="OrthoDB" id="8021024at2"/>
<accession>A0A0H1R4U0</accession>
<dbReference type="PATRIC" id="fig|1225564.3.peg.49"/>
<organism evidence="1 2">
    <name type="scientific">Microvirga vignae</name>
    <dbReference type="NCBI Taxonomy" id="1225564"/>
    <lineage>
        <taxon>Bacteria</taxon>
        <taxon>Pseudomonadati</taxon>
        <taxon>Pseudomonadota</taxon>
        <taxon>Alphaproteobacteria</taxon>
        <taxon>Hyphomicrobiales</taxon>
        <taxon>Methylobacteriaceae</taxon>
        <taxon>Microvirga</taxon>
    </lineage>
</organism>
<name>A0A0H1R4U0_9HYPH</name>
<reference evidence="1 2" key="1">
    <citation type="submission" date="2015-05" db="EMBL/GenBank/DDBJ databases">
        <title>Draft genome sequence of Microvirga vignae strain BR3299, a novel nitrogen fixing bacteria isolated from Brazil semi-aired region.</title>
        <authorList>
            <person name="Zilli J.E."/>
            <person name="Passos S.R."/>
            <person name="Leite J."/>
            <person name="Baldani J.I."/>
            <person name="Xavier G.R."/>
            <person name="Rumjaneck N.G."/>
            <person name="Simoes-Araujo J.L."/>
        </authorList>
    </citation>
    <scope>NUCLEOTIDE SEQUENCE [LARGE SCALE GENOMIC DNA]</scope>
    <source>
        <strain evidence="1 2">BR3299</strain>
    </source>
</reference>
<dbReference type="EMBL" id="LCYG01000100">
    <property type="protein sequence ID" value="KLK90089.1"/>
    <property type="molecule type" value="Genomic_DNA"/>
</dbReference>
<keyword evidence="2" id="KW-1185">Reference proteome</keyword>
<protein>
    <recommendedName>
        <fullName evidence="3">ACT domain-containing protein</fullName>
    </recommendedName>
</protein>
<dbReference type="RefSeq" id="WP_047192254.1">
    <property type="nucleotide sequence ID" value="NZ_LCYG01000100.1"/>
</dbReference>
<evidence type="ECO:0000313" key="2">
    <source>
        <dbReference type="Proteomes" id="UP000035489"/>
    </source>
</evidence>
<dbReference type="AlphaFoldDB" id="A0A0H1R4U0"/>
<sequence>MRAEPMREIVVEAVFNDPYDGAIRLLSDAQRFGFDLQSLTLAAKADGIASAIVTLRVPISVDAELVSARLARHPAVQRVSARTDSGEVLLDCLQAVAA</sequence>
<dbReference type="Proteomes" id="UP000035489">
    <property type="component" value="Unassembled WGS sequence"/>
</dbReference>
<evidence type="ECO:0000313" key="1">
    <source>
        <dbReference type="EMBL" id="KLK90089.1"/>
    </source>
</evidence>